<keyword evidence="2 3" id="KW-0413">Isomerase</keyword>
<dbReference type="AlphaFoldDB" id="A0A5C6XAS4"/>
<sequence length="249" mass="26461">MIHRLPYSAHALAGLLSGVLVCACASPAVQPSPGPTSGPDSEASSPASELPPDAPESARTPPTPDDALRYTRDLSSSGQLVAILETSQGSISCELFEDRAPLTVANFVGLARGLKAYVDPQTDRSVTGIPFFNGQRFHRVIPGFLIQGGDPTGTGYGGPGYAIPDEFHPELRHDRPGTLSMANLGPDTGGSQFFITETAAPHLDDRHTVFGRCSDLETIRAISHMPADPENRPAEDVLLLQVVIERRAE</sequence>
<dbReference type="EC" id="5.2.1.8" evidence="3"/>
<comment type="caution">
    <text evidence="6">The sequence shown here is derived from an EMBL/GenBank/DDBJ whole genome shotgun (WGS) entry which is preliminary data.</text>
</comment>
<name>A0A5C6XAS4_9DELT</name>
<feature type="region of interest" description="Disordered" evidence="4">
    <location>
        <begin position="29"/>
        <end position="65"/>
    </location>
</feature>
<evidence type="ECO:0000313" key="7">
    <source>
        <dbReference type="Proteomes" id="UP000321412"/>
    </source>
</evidence>
<evidence type="ECO:0000313" key="6">
    <source>
        <dbReference type="EMBL" id="TXD37580.1"/>
    </source>
</evidence>
<dbReference type="PANTHER" id="PTHR45625:SF4">
    <property type="entry name" value="PEPTIDYLPROLYL ISOMERASE DOMAIN AND WD REPEAT-CONTAINING PROTEIN 1"/>
    <property type="match status" value="1"/>
</dbReference>
<dbReference type="RefSeq" id="WP_146980736.1">
    <property type="nucleotide sequence ID" value="NZ_VOSM01000003.1"/>
</dbReference>
<dbReference type="PRINTS" id="PR00153">
    <property type="entry name" value="CSAPPISMRASE"/>
</dbReference>
<organism evidence="6 7">
    <name type="scientific">Lujinxingia vulgaris</name>
    <dbReference type="NCBI Taxonomy" id="2600176"/>
    <lineage>
        <taxon>Bacteria</taxon>
        <taxon>Deltaproteobacteria</taxon>
        <taxon>Bradymonadales</taxon>
        <taxon>Lujinxingiaceae</taxon>
        <taxon>Lujinxingia</taxon>
    </lineage>
</organism>
<dbReference type="PROSITE" id="PS50072">
    <property type="entry name" value="CSA_PPIASE_2"/>
    <property type="match status" value="1"/>
</dbReference>
<dbReference type="Gene3D" id="2.40.100.10">
    <property type="entry name" value="Cyclophilin-like"/>
    <property type="match status" value="1"/>
</dbReference>
<dbReference type="SUPFAM" id="SSF50891">
    <property type="entry name" value="Cyclophilin-like"/>
    <property type="match status" value="1"/>
</dbReference>
<accession>A0A5C6XAS4</accession>
<keyword evidence="1 3" id="KW-0697">Rotamase</keyword>
<dbReference type="OrthoDB" id="9807797at2"/>
<evidence type="ECO:0000256" key="1">
    <source>
        <dbReference type="ARBA" id="ARBA00023110"/>
    </source>
</evidence>
<feature type="chain" id="PRO_5023041824" description="Peptidyl-prolyl cis-trans isomerase" evidence="3">
    <location>
        <begin position="23"/>
        <end position="249"/>
    </location>
</feature>
<evidence type="ECO:0000259" key="5">
    <source>
        <dbReference type="PROSITE" id="PS50072"/>
    </source>
</evidence>
<evidence type="ECO:0000256" key="3">
    <source>
        <dbReference type="RuleBase" id="RU363019"/>
    </source>
</evidence>
<reference evidence="6 7" key="1">
    <citation type="submission" date="2019-08" db="EMBL/GenBank/DDBJ databases">
        <title>Bradymonadales sp. TMQ4.</title>
        <authorList>
            <person name="Liang Q."/>
        </authorList>
    </citation>
    <scope>NUCLEOTIDE SEQUENCE [LARGE SCALE GENOMIC DNA]</scope>
    <source>
        <strain evidence="6 7">TMQ4</strain>
    </source>
</reference>
<dbReference type="PANTHER" id="PTHR45625">
    <property type="entry name" value="PEPTIDYL-PROLYL CIS-TRANS ISOMERASE-RELATED"/>
    <property type="match status" value="1"/>
</dbReference>
<comment type="function">
    <text evidence="3">PPIases accelerate the folding of proteins. It catalyzes the cis-trans isomerization of proline imidic peptide bonds in oligopeptides.</text>
</comment>
<evidence type="ECO:0000256" key="4">
    <source>
        <dbReference type="SAM" id="MobiDB-lite"/>
    </source>
</evidence>
<comment type="catalytic activity">
    <reaction evidence="3">
        <text>[protein]-peptidylproline (omega=180) = [protein]-peptidylproline (omega=0)</text>
        <dbReference type="Rhea" id="RHEA:16237"/>
        <dbReference type="Rhea" id="RHEA-COMP:10747"/>
        <dbReference type="Rhea" id="RHEA-COMP:10748"/>
        <dbReference type="ChEBI" id="CHEBI:83833"/>
        <dbReference type="ChEBI" id="CHEBI:83834"/>
        <dbReference type="EC" id="5.2.1.8"/>
    </reaction>
</comment>
<evidence type="ECO:0000256" key="2">
    <source>
        <dbReference type="ARBA" id="ARBA00023235"/>
    </source>
</evidence>
<proteinExistence type="inferred from homology"/>
<dbReference type="InterPro" id="IPR029000">
    <property type="entry name" value="Cyclophilin-like_dom_sf"/>
</dbReference>
<dbReference type="PROSITE" id="PS51257">
    <property type="entry name" value="PROKAR_LIPOPROTEIN"/>
    <property type="match status" value="1"/>
</dbReference>
<comment type="similarity">
    <text evidence="3">Belongs to the cyclophilin-type PPIase family.</text>
</comment>
<dbReference type="InterPro" id="IPR002130">
    <property type="entry name" value="Cyclophilin-type_PPIase_dom"/>
</dbReference>
<dbReference type="EMBL" id="VOSM01000003">
    <property type="protein sequence ID" value="TXD37580.1"/>
    <property type="molecule type" value="Genomic_DNA"/>
</dbReference>
<dbReference type="InterPro" id="IPR044666">
    <property type="entry name" value="Cyclophilin_A-like"/>
</dbReference>
<dbReference type="Proteomes" id="UP000321412">
    <property type="component" value="Unassembled WGS sequence"/>
</dbReference>
<dbReference type="Pfam" id="PF00160">
    <property type="entry name" value="Pro_isomerase"/>
    <property type="match status" value="1"/>
</dbReference>
<feature type="signal peptide" evidence="3">
    <location>
        <begin position="1"/>
        <end position="22"/>
    </location>
</feature>
<feature type="domain" description="PPIase cyclophilin-type" evidence="5">
    <location>
        <begin position="81"/>
        <end position="244"/>
    </location>
</feature>
<feature type="compositionally biased region" description="Low complexity" evidence="4">
    <location>
        <begin position="39"/>
        <end position="58"/>
    </location>
</feature>
<dbReference type="CDD" id="cd00317">
    <property type="entry name" value="cyclophilin"/>
    <property type="match status" value="1"/>
</dbReference>
<keyword evidence="3" id="KW-0732">Signal</keyword>
<dbReference type="GO" id="GO:0003755">
    <property type="term" value="F:peptidyl-prolyl cis-trans isomerase activity"/>
    <property type="evidence" value="ECO:0007669"/>
    <property type="project" value="UniProtKB-UniRule"/>
</dbReference>
<keyword evidence="7" id="KW-1185">Reference proteome</keyword>
<protein>
    <recommendedName>
        <fullName evidence="3">Peptidyl-prolyl cis-trans isomerase</fullName>
        <shortName evidence="3">PPIase</shortName>
        <ecNumber evidence="3">5.2.1.8</ecNumber>
    </recommendedName>
</protein>
<gene>
    <name evidence="6" type="ORF">FRC98_07775</name>
</gene>